<evidence type="ECO:0000313" key="1">
    <source>
        <dbReference type="EMBL" id="ACV64386.1"/>
    </source>
</evidence>
<keyword evidence="2" id="KW-1185">Reference proteome</keyword>
<protein>
    <submittedName>
        <fullName evidence="1">Uncharacterized protein</fullName>
    </submittedName>
</protein>
<dbReference type="KEGG" id="dae:Dtox_3677"/>
<proteinExistence type="predicted"/>
<dbReference type="EMBL" id="CP001720">
    <property type="protein sequence ID" value="ACV64386.1"/>
    <property type="molecule type" value="Genomic_DNA"/>
</dbReference>
<dbReference type="RefSeq" id="WP_015759073.1">
    <property type="nucleotide sequence ID" value="NC_013216.1"/>
</dbReference>
<dbReference type="HOGENOM" id="CLU_2394900_0_0_9"/>
<reference evidence="1 2" key="1">
    <citation type="journal article" date="2009" name="Stand. Genomic Sci.">
        <title>Complete genome sequence of Desulfotomaculum acetoxidans type strain (5575).</title>
        <authorList>
            <person name="Spring S."/>
            <person name="Lapidus A."/>
            <person name="Schroder M."/>
            <person name="Gleim D."/>
            <person name="Sims D."/>
            <person name="Meincke L."/>
            <person name="Glavina Del Rio T."/>
            <person name="Tice H."/>
            <person name="Copeland A."/>
            <person name="Cheng J.F."/>
            <person name="Lucas S."/>
            <person name="Chen F."/>
            <person name="Nolan M."/>
            <person name="Bruce D."/>
            <person name="Goodwin L."/>
            <person name="Pitluck S."/>
            <person name="Ivanova N."/>
            <person name="Mavromatis K."/>
            <person name="Mikhailova N."/>
            <person name="Pati A."/>
            <person name="Chen A."/>
            <person name="Palaniappan K."/>
            <person name="Land M."/>
            <person name="Hauser L."/>
            <person name="Chang Y.J."/>
            <person name="Jeffries C.D."/>
            <person name="Chain P."/>
            <person name="Saunders E."/>
            <person name="Brettin T."/>
            <person name="Detter J.C."/>
            <person name="Goker M."/>
            <person name="Bristow J."/>
            <person name="Eisen J.A."/>
            <person name="Markowitz V."/>
            <person name="Hugenholtz P."/>
            <person name="Kyrpides N.C."/>
            <person name="Klenk H.P."/>
            <person name="Han C."/>
        </authorList>
    </citation>
    <scope>NUCLEOTIDE SEQUENCE [LARGE SCALE GENOMIC DNA]</scope>
    <source>
        <strain evidence="2">ATCC 49208 / DSM 771 / VKM B-1644</strain>
    </source>
</reference>
<sequence>MKHVNLTLEVLPAAKAAFQLFRPDFSYFVKQGLWEKIMDELKNNYGKIDIEKAVKALNELDKEIAESIGLPETAVTYWVEKGLLKCVIKDCVK</sequence>
<name>C8VWM2_DESAS</name>
<gene>
    <name evidence="1" type="ordered locus">Dtox_3677</name>
</gene>
<evidence type="ECO:0000313" key="2">
    <source>
        <dbReference type="Proteomes" id="UP000002217"/>
    </source>
</evidence>
<accession>C8VWM2</accession>
<organism evidence="1 2">
    <name type="scientific">Desulfofarcimen acetoxidans (strain ATCC 49208 / DSM 771 / KCTC 5769 / VKM B-1644 / 5575)</name>
    <name type="common">Desulfotomaculum acetoxidans</name>
    <dbReference type="NCBI Taxonomy" id="485916"/>
    <lineage>
        <taxon>Bacteria</taxon>
        <taxon>Bacillati</taxon>
        <taxon>Bacillota</taxon>
        <taxon>Clostridia</taxon>
        <taxon>Eubacteriales</taxon>
        <taxon>Peptococcaceae</taxon>
        <taxon>Desulfofarcimen</taxon>
    </lineage>
</organism>
<dbReference type="AlphaFoldDB" id="C8VWM2"/>
<dbReference type="STRING" id="485916.Dtox_3677"/>
<dbReference type="Proteomes" id="UP000002217">
    <property type="component" value="Chromosome"/>
</dbReference>